<evidence type="ECO:0000256" key="2">
    <source>
        <dbReference type="ARBA" id="ARBA00008954"/>
    </source>
</evidence>
<organism evidence="8 9">
    <name type="scientific">Okeania hirsuta</name>
    <dbReference type="NCBI Taxonomy" id="1458930"/>
    <lineage>
        <taxon>Bacteria</taxon>
        <taxon>Bacillati</taxon>
        <taxon>Cyanobacteriota</taxon>
        <taxon>Cyanophyceae</taxon>
        <taxon>Oscillatoriophycideae</taxon>
        <taxon>Oscillatoriales</taxon>
        <taxon>Microcoleaceae</taxon>
        <taxon>Okeania</taxon>
    </lineage>
</organism>
<dbReference type="GO" id="GO:0030170">
    <property type="term" value="F:pyridoxal phosphate binding"/>
    <property type="evidence" value="ECO:0007669"/>
    <property type="project" value="InterPro"/>
</dbReference>
<proteinExistence type="inferred from homology"/>
<dbReference type="AlphaFoldDB" id="A0A3N6P675"/>
<name>A0A3N6P675_9CYAN</name>
<dbReference type="InterPro" id="IPR015422">
    <property type="entry name" value="PyrdxlP-dep_Trfase_small"/>
</dbReference>
<dbReference type="InterPro" id="IPR015424">
    <property type="entry name" value="PyrdxlP-dep_Trfase"/>
</dbReference>
<evidence type="ECO:0000256" key="1">
    <source>
        <dbReference type="ARBA" id="ARBA00001933"/>
    </source>
</evidence>
<evidence type="ECO:0000256" key="5">
    <source>
        <dbReference type="ARBA" id="ARBA00022576"/>
    </source>
</evidence>
<keyword evidence="9" id="KW-1185">Reference proteome</keyword>
<dbReference type="SUPFAM" id="SSF53383">
    <property type="entry name" value="PLP-dependent transferases"/>
    <property type="match status" value="1"/>
</dbReference>
<comment type="caution">
    <text evidence="8">The sequence shown here is derived from an EMBL/GenBank/DDBJ whole genome shotgun (WGS) entry which is preliminary data.</text>
</comment>
<dbReference type="EC" id="2.6.1.44" evidence="4"/>
<evidence type="ECO:0000256" key="6">
    <source>
        <dbReference type="ARBA" id="ARBA00022679"/>
    </source>
</evidence>
<gene>
    <name evidence="8" type="ORF">D5R40_22455</name>
</gene>
<keyword evidence="7" id="KW-0663">Pyridoxal phosphate</keyword>
<evidence type="ECO:0000256" key="3">
    <source>
        <dbReference type="ARBA" id="ARBA00011881"/>
    </source>
</evidence>
<sequence>MGAVTHNAAAFCTKSINLTIILFMATHQKPQPIIPSLPSYDYQPKLYNGPSLQEVAHLRREYINPVVSTYYQKPIMIVEGSMQYVFDETGKRYLDAFAGIATISVGHCHPSVVKAVQEQSENCSIPAHCIYILPLQNMPRC</sequence>
<protein>
    <recommendedName>
        <fullName evidence="4">alanine--glyoxylate transaminase</fullName>
        <ecNumber evidence="4">2.6.1.44</ecNumber>
    </recommendedName>
</protein>
<dbReference type="InterPro" id="IPR005814">
    <property type="entry name" value="Aminotrans_3"/>
</dbReference>
<dbReference type="Gene3D" id="3.90.1150.10">
    <property type="entry name" value="Aspartate Aminotransferase, domain 1"/>
    <property type="match status" value="1"/>
</dbReference>
<comment type="cofactor">
    <cofactor evidence="1">
        <name>pyridoxal 5'-phosphate</name>
        <dbReference type="ChEBI" id="CHEBI:597326"/>
    </cofactor>
</comment>
<accession>A0A3N6P675</accession>
<evidence type="ECO:0000313" key="9">
    <source>
        <dbReference type="Proteomes" id="UP000269154"/>
    </source>
</evidence>
<comment type="subunit">
    <text evidence="3">Homotetramer.</text>
</comment>
<comment type="similarity">
    <text evidence="2">Belongs to the class-III pyridoxal-phosphate-dependent aminotransferase family.</text>
</comment>
<dbReference type="Pfam" id="PF00202">
    <property type="entry name" value="Aminotran_3"/>
    <property type="match status" value="1"/>
</dbReference>
<reference evidence="8 9" key="1">
    <citation type="journal article" date="2018" name="ACS Chem. Biol.">
        <title>Ketoreductase domain dysfunction expands chemodiversity: malyngamide biosynthesis in the cyanobacterium Okeania hirsuta.</title>
        <authorList>
            <person name="Moss N.A."/>
            <person name="Leao T."/>
            <person name="Rankin M."/>
            <person name="McCullough T.M."/>
            <person name="Qu P."/>
            <person name="Korobeynikov A."/>
            <person name="Smith J.L."/>
            <person name="Gerwick L."/>
            <person name="Gerwick W.H."/>
        </authorList>
    </citation>
    <scope>NUCLEOTIDE SEQUENCE [LARGE SCALE GENOMIC DNA]</scope>
    <source>
        <strain evidence="8 9">PAB10Feb10-1</strain>
    </source>
</reference>
<dbReference type="GO" id="GO:0008453">
    <property type="term" value="F:alanine-glyoxylate transaminase activity"/>
    <property type="evidence" value="ECO:0007669"/>
    <property type="project" value="UniProtKB-EC"/>
</dbReference>
<evidence type="ECO:0000256" key="4">
    <source>
        <dbReference type="ARBA" id="ARBA00013049"/>
    </source>
</evidence>
<dbReference type="OrthoDB" id="9816013at2"/>
<dbReference type="PANTHER" id="PTHR45688">
    <property type="match status" value="1"/>
</dbReference>
<keyword evidence="5 8" id="KW-0032">Aminotransferase</keyword>
<dbReference type="InterPro" id="IPR015421">
    <property type="entry name" value="PyrdxlP-dep_Trfase_major"/>
</dbReference>
<keyword evidence="6 8" id="KW-0808">Transferase</keyword>
<dbReference type="Gene3D" id="3.40.640.10">
    <property type="entry name" value="Type I PLP-dependent aspartate aminotransferase-like (Major domain)"/>
    <property type="match status" value="1"/>
</dbReference>
<dbReference type="Proteomes" id="UP000269154">
    <property type="component" value="Unassembled WGS sequence"/>
</dbReference>
<evidence type="ECO:0000313" key="8">
    <source>
        <dbReference type="EMBL" id="RQH32375.1"/>
    </source>
</evidence>
<dbReference type="PANTHER" id="PTHR45688:SF3">
    <property type="entry name" value="ALANINE--GLYOXYLATE AMINOTRANSFERASE 2, MITOCHONDRIAL"/>
    <property type="match status" value="1"/>
</dbReference>
<evidence type="ECO:0000256" key="7">
    <source>
        <dbReference type="ARBA" id="ARBA00022898"/>
    </source>
</evidence>
<dbReference type="EMBL" id="RCBY01000156">
    <property type="protein sequence ID" value="RQH32375.1"/>
    <property type="molecule type" value="Genomic_DNA"/>
</dbReference>